<feature type="domain" description="AdoMet activation" evidence="3">
    <location>
        <begin position="166"/>
        <end position="309"/>
    </location>
</feature>
<feature type="non-terminal residue" evidence="5">
    <location>
        <position position="309"/>
    </location>
</feature>
<evidence type="ECO:0000313" key="5">
    <source>
        <dbReference type="EMBL" id="EQD30791.1"/>
    </source>
</evidence>
<name>T0Y6N5_9ZZZZ</name>
<organism evidence="5">
    <name type="scientific">mine drainage metagenome</name>
    <dbReference type="NCBI Taxonomy" id="410659"/>
    <lineage>
        <taxon>unclassified sequences</taxon>
        <taxon>metagenomes</taxon>
        <taxon>ecological metagenomes</taxon>
    </lineage>
</organism>
<dbReference type="Pfam" id="PF02965">
    <property type="entry name" value="Met_synt_B12"/>
    <property type="match status" value="1"/>
</dbReference>
<comment type="caution">
    <text evidence="5">The sequence shown here is derived from an EMBL/GenBank/DDBJ whole genome shotgun (WGS) entry which is preliminary data.</text>
</comment>
<dbReference type="SUPFAM" id="SSF56507">
    <property type="entry name" value="Methionine synthase activation domain-like"/>
    <property type="match status" value="1"/>
</dbReference>
<keyword evidence="1" id="KW-0479">Metal-binding</keyword>
<dbReference type="PANTHER" id="PTHR45833:SF1">
    <property type="entry name" value="METHIONINE SYNTHASE"/>
    <property type="match status" value="1"/>
</dbReference>
<dbReference type="Gene3D" id="3.40.50.280">
    <property type="entry name" value="Cobalamin-binding domain"/>
    <property type="match status" value="1"/>
</dbReference>
<dbReference type="PROSITE" id="PS50974">
    <property type="entry name" value="ADOMET_ACTIVATION"/>
    <property type="match status" value="1"/>
</dbReference>
<reference evidence="5" key="2">
    <citation type="journal article" date="2014" name="ISME J.">
        <title>Microbial stratification in low pH oxic and suboxic macroscopic growths along an acid mine drainage.</title>
        <authorList>
            <person name="Mendez-Garcia C."/>
            <person name="Mesa V."/>
            <person name="Sprenger R.R."/>
            <person name="Richter M."/>
            <person name="Diez M.S."/>
            <person name="Solano J."/>
            <person name="Bargiela R."/>
            <person name="Golyshina O.V."/>
            <person name="Manteca A."/>
            <person name="Ramos J.L."/>
            <person name="Gallego J.R."/>
            <person name="Llorente I."/>
            <person name="Martins Dos Santos V.A."/>
            <person name="Jensen O.N."/>
            <person name="Pelaez A.I."/>
            <person name="Sanchez J."/>
            <person name="Ferrer M."/>
        </authorList>
    </citation>
    <scope>NUCLEOTIDE SEQUENCE</scope>
</reference>
<dbReference type="InterPro" id="IPR037010">
    <property type="entry name" value="VitB12-dep_Met_synth_activ_sf"/>
</dbReference>
<evidence type="ECO:0000256" key="1">
    <source>
        <dbReference type="ARBA" id="ARBA00022723"/>
    </source>
</evidence>
<evidence type="ECO:0000256" key="2">
    <source>
        <dbReference type="ARBA" id="ARBA00023285"/>
    </source>
</evidence>
<dbReference type="Gene3D" id="1.10.288.10">
    <property type="entry name" value="Cobalamin-dependent Methionine Synthase, domain 2"/>
    <property type="match status" value="1"/>
</dbReference>
<keyword evidence="2" id="KW-0170">Cobalt</keyword>
<dbReference type="GO" id="GO:0031419">
    <property type="term" value="F:cobalamin binding"/>
    <property type="evidence" value="ECO:0007669"/>
    <property type="project" value="InterPro"/>
</dbReference>
<dbReference type="EMBL" id="AUZX01014930">
    <property type="protein sequence ID" value="EQD30791.1"/>
    <property type="molecule type" value="Genomic_DNA"/>
</dbReference>
<dbReference type="GO" id="GO:0046653">
    <property type="term" value="P:tetrahydrofolate metabolic process"/>
    <property type="evidence" value="ECO:0007669"/>
    <property type="project" value="TreeGrafter"/>
</dbReference>
<dbReference type="GO" id="GO:0050667">
    <property type="term" value="P:homocysteine metabolic process"/>
    <property type="evidence" value="ECO:0007669"/>
    <property type="project" value="TreeGrafter"/>
</dbReference>
<dbReference type="InterPro" id="IPR036724">
    <property type="entry name" value="Cobalamin-bd_sf"/>
</dbReference>
<dbReference type="InterPro" id="IPR006158">
    <property type="entry name" value="Cobalamin-bd"/>
</dbReference>
<dbReference type="InterPro" id="IPR004223">
    <property type="entry name" value="VitB12-dep_Met_synth_activ_dom"/>
</dbReference>
<dbReference type="FunFam" id="3.40.50.280:FF:000001">
    <property type="entry name" value="Methionine synthase"/>
    <property type="match status" value="1"/>
</dbReference>
<dbReference type="GO" id="GO:0008705">
    <property type="term" value="F:methionine synthase activity"/>
    <property type="evidence" value="ECO:0007669"/>
    <property type="project" value="InterPro"/>
</dbReference>
<proteinExistence type="predicted"/>
<evidence type="ECO:0000259" key="3">
    <source>
        <dbReference type="PROSITE" id="PS50974"/>
    </source>
</evidence>
<dbReference type="AlphaFoldDB" id="T0Y6N5"/>
<dbReference type="PANTHER" id="PTHR45833">
    <property type="entry name" value="METHIONINE SYNTHASE"/>
    <property type="match status" value="1"/>
</dbReference>
<protein>
    <submittedName>
        <fullName evidence="5">B12-dependent methionine synthase</fullName>
    </submittedName>
</protein>
<evidence type="ECO:0000259" key="4">
    <source>
        <dbReference type="PROSITE" id="PS51332"/>
    </source>
</evidence>
<dbReference type="Pfam" id="PF02310">
    <property type="entry name" value="B12-binding"/>
    <property type="match status" value="1"/>
</dbReference>
<dbReference type="PROSITE" id="PS51332">
    <property type="entry name" value="B12_BINDING"/>
    <property type="match status" value="1"/>
</dbReference>
<gene>
    <name evidence="5" type="ORF">B1A_20233</name>
</gene>
<feature type="domain" description="B12-binding" evidence="4">
    <location>
        <begin position="15"/>
        <end position="150"/>
    </location>
</feature>
<dbReference type="GO" id="GO:0005829">
    <property type="term" value="C:cytosol"/>
    <property type="evidence" value="ECO:0007669"/>
    <property type="project" value="TreeGrafter"/>
</dbReference>
<dbReference type="SUPFAM" id="SSF52242">
    <property type="entry name" value="Cobalamin (vitamin B12)-binding domain"/>
    <property type="match status" value="1"/>
</dbReference>
<dbReference type="InterPro" id="IPR050554">
    <property type="entry name" value="Met_Synthase/Corrinoid"/>
</dbReference>
<dbReference type="GO" id="GO:0046872">
    <property type="term" value="F:metal ion binding"/>
    <property type="evidence" value="ECO:0007669"/>
    <property type="project" value="UniProtKB-KW"/>
</dbReference>
<sequence>MEAEKARSGDTAQSNGKIVMATVKGDVHDIGKNIVGVVLRCNNFEVIDLGVMVPAQKILDTARAENADIIGLSDLITPSLEEMSHVAREMQRQDFCIPLLIGGATTSRAHTALKIEPHYKSPTVWVKDASRAVGVAQSLVSKDLTEAFMARIRHDYAEVRERHRQRGGNKPLVTLQHARAQGFHDDWSNYTPPQPRQPGVTVFADYDLAELRDYIDWTPFFQAWELSGHYPRILDDELVGTQARALFADAQAMLDTLIRERWLRARGVIGFWPAASVGDDIAVYALPSRTGTGVAGEGSVPCATIVQPE</sequence>
<accession>T0Y6N5</accession>
<reference evidence="5" key="1">
    <citation type="submission" date="2013-08" db="EMBL/GenBank/DDBJ databases">
        <authorList>
            <person name="Mendez C."/>
            <person name="Richter M."/>
            <person name="Ferrer M."/>
            <person name="Sanchez J."/>
        </authorList>
    </citation>
    <scope>NUCLEOTIDE SEQUENCE</scope>
</reference>